<keyword evidence="7" id="KW-1185">Reference proteome</keyword>
<gene>
    <name evidence="6" type="ORF">GIB67_021759</name>
</gene>
<dbReference type="Proteomes" id="UP000541444">
    <property type="component" value="Unassembled WGS sequence"/>
</dbReference>
<dbReference type="PROSITE" id="PS00107">
    <property type="entry name" value="PROTEIN_KINASE_ATP"/>
    <property type="match status" value="1"/>
</dbReference>
<sequence>MDAEEGSKFYLVWNRSKIYWTTGVWSGERYANIPEMNKEYYYNFGYVSNEREDYFTYSMKDDSVLSRSVVDISGRIKQYTWMNSSQEWVLIWSSPRDPCDVYSVCWSFGSCNTKGLPICGCLYGFEPSFPKDWKLSDWSGGCVRKTPLKYGSTRHGDGFLKMSNLQWPTNYQKLKLRSVEKCELACIRNISCSAYSYSVECLIWSGGLRNLKELAGGDENGRDIFIRLAFSELPKTEGNKKLFTLVTVVVCVGCLCLLGIMFVRIWRCRERRLVAPSWAVQGSLRPFKYREIQIATKNFSEKLGSGSFGSVFKGSLPDSTLIAVKMLEGFRQGEKEF</sequence>
<feature type="binding site" evidence="3">
    <location>
        <position position="325"/>
    </location>
    <ligand>
        <name>ATP</name>
        <dbReference type="ChEBI" id="CHEBI:30616"/>
    </ligand>
</feature>
<keyword evidence="1" id="KW-0732">Signal</keyword>
<dbReference type="AlphaFoldDB" id="A0A7J7M9M0"/>
<dbReference type="Pfam" id="PF00954">
    <property type="entry name" value="S_locus_glycop"/>
    <property type="match status" value="1"/>
</dbReference>
<dbReference type="CDD" id="cd01098">
    <property type="entry name" value="PAN_AP_plant"/>
    <property type="match status" value="1"/>
</dbReference>
<accession>A0A7J7M9M0</accession>
<dbReference type="GO" id="GO:0048544">
    <property type="term" value="P:recognition of pollen"/>
    <property type="evidence" value="ECO:0007669"/>
    <property type="project" value="InterPro"/>
</dbReference>
<evidence type="ECO:0000256" key="1">
    <source>
        <dbReference type="ARBA" id="ARBA00022729"/>
    </source>
</evidence>
<keyword evidence="4" id="KW-0812">Transmembrane</keyword>
<proteinExistence type="predicted"/>
<dbReference type="PROSITE" id="PS50948">
    <property type="entry name" value="PAN"/>
    <property type="match status" value="1"/>
</dbReference>
<comment type="caution">
    <text evidence="6">The sequence shown here is derived from an EMBL/GenBank/DDBJ whole genome shotgun (WGS) entry which is preliminary data.</text>
</comment>
<keyword evidence="2" id="KW-1015">Disulfide bond</keyword>
<keyword evidence="4" id="KW-1133">Transmembrane helix</keyword>
<feature type="transmembrane region" description="Helical" evidence="4">
    <location>
        <begin position="242"/>
        <end position="263"/>
    </location>
</feature>
<dbReference type="GO" id="GO:0005524">
    <property type="term" value="F:ATP binding"/>
    <property type="evidence" value="ECO:0007669"/>
    <property type="project" value="UniProtKB-UniRule"/>
</dbReference>
<evidence type="ECO:0000313" key="7">
    <source>
        <dbReference type="Proteomes" id="UP000541444"/>
    </source>
</evidence>
<evidence type="ECO:0000256" key="3">
    <source>
        <dbReference type="PROSITE-ProRule" id="PRU10141"/>
    </source>
</evidence>
<dbReference type="SUPFAM" id="SSF56112">
    <property type="entry name" value="Protein kinase-like (PK-like)"/>
    <property type="match status" value="1"/>
</dbReference>
<evidence type="ECO:0000256" key="4">
    <source>
        <dbReference type="SAM" id="Phobius"/>
    </source>
</evidence>
<reference evidence="6 7" key="1">
    <citation type="journal article" date="2020" name="IScience">
        <title>Genome Sequencing of the Endangered Kingdonia uniflora (Circaeasteraceae, Ranunculales) Reveals Potential Mechanisms of Evolutionary Specialization.</title>
        <authorList>
            <person name="Sun Y."/>
            <person name="Deng T."/>
            <person name="Zhang A."/>
            <person name="Moore M.J."/>
            <person name="Landis J.B."/>
            <person name="Lin N."/>
            <person name="Zhang H."/>
            <person name="Zhang X."/>
            <person name="Huang J."/>
            <person name="Zhang X."/>
            <person name="Sun H."/>
            <person name="Wang H."/>
        </authorList>
    </citation>
    <scope>NUCLEOTIDE SEQUENCE [LARGE SCALE GENOMIC DNA]</scope>
    <source>
        <strain evidence="6">TB1705</strain>
        <tissue evidence="6">Leaf</tissue>
    </source>
</reference>
<dbReference type="InterPro" id="IPR000858">
    <property type="entry name" value="S_locus_glycoprot_dom"/>
</dbReference>
<dbReference type="OrthoDB" id="4062651at2759"/>
<dbReference type="Pfam" id="PF08276">
    <property type="entry name" value="PAN_2"/>
    <property type="match status" value="1"/>
</dbReference>
<keyword evidence="3" id="KW-0547">Nucleotide-binding</keyword>
<feature type="domain" description="Apple" evidence="5">
    <location>
        <begin position="142"/>
        <end position="229"/>
    </location>
</feature>
<dbReference type="EMBL" id="JACGCM010001686">
    <property type="protein sequence ID" value="KAF6151573.1"/>
    <property type="molecule type" value="Genomic_DNA"/>
</dbReference>
<keyword evidence="4" id="KW-0472">Membrane</keyword>
<evidence type="ECO:0000256" key="2">
    <source>
        <dbReference type="ARBA" id="ARBA00023157"/>
    </source>
</evidence>
<name>A0A7J7M9M0_9MAGN</name>
<dbReference type="PANTHER" id="PTHR32444:SF247">
    <property type="entry name" value="OS01G0958200 PROTEIN"/>
    <property type="match status" value="1"/>
</dbReference>
<evidence type="ECO:0000259" key="5">
    <source>
        <dbReference type="PROSITE" id="PS50948"/>
    </source>
</evidence>
<keyword evidence="3" id="KW-0067">ATP-binding</keyword>
<evidence type="ECO:0000313" key="6">
    <source>
        <dbReference type="EMBL" id="KAF6151573.1"/>
    </source>
</evidence>
<dbReference type="InterPro" id="IPR011009">
    <property type="entry name" value="Kinase-like_dom_sf"/>
</dbReference>
<dbReference type="Gene3D" id="3.30.200.20">
    <property type="entry name" value="Phosphorylase Kinase, domain 1"/>
    <property type="match status" value="1"/>
</dbReference>
<protein>
    <recommendedName>
        <fullName evidence="5">Apple domain-containing protein</fullName>
    </recommendedName>
</protein>
<organism evidence="6 7">
    <name type="scientific">Kingdonia uniflora</name>
    <dbReference type="NCBI Taxonomy" id="39325"/>
    <lineage>
        <taxon>Eukaryota</taxon>
        <taxon>Viridiplantae</taxon>
        <taxon>Streptophyta</taxon>
        <taxon>Embryophyta</taxon>
        <taxon>Tracheophyta</taxon>
        <taxon>Spermatophyta</taxon>
        <taxon>Magnoliopsida</taxon>
        <taxon>Ranunculales</taxon>
        <taxon>Circaeasteraceae</taxon>
        <taxon>Kingdonia</taxon>
    </lineage>
</organism>
<dbReference type="InterPro" id="IPR017441">
    <property type="entry name" value="Protein_kinase_ATP_BS"/>
</dbReference>
<dbReference type="SMART" id="SM00473">
    <property type="entry name" value="PAN_AP"/>
    <property type="match status" value="1"/>
</dbReference>
<dbReference type="InterPro" id="IPR003609">
    <property type="entry name" value="Pan_app"/>
</dbReference>
<dbReference type="PANTHER" id="PTHR32444">
    <property type="entry name" value="BULB-TYPE LECTIN DOMAIN-CONTAINING PROTEIN"/>
    <property type="match status" value="1"/>
</dbReference>